<reference evidence="2" key="1">
    <citation type="journal article" date="2019" name="Int. J. Syst. Evol. Microbiol.">
        <title>The Global Catalogue of Microorganisms (GCM) 10K type strain sequencing project: providing services to taxonomists for standard genome sequencing and annotation.</title>
        <authorList>
            <consortium name="The Broad Institute Genomics Platform"/>
            <consortium name="The Broad Institute Genome Sequencing Center for Infectious Disease"/>
            <person name="Wu L."/>
            <person name="Ma J."/>
        </authorList>
    </citation>
    <scope>NUCLEOTIDE SEQUENCE [LARGE SCALE GENOMIC DNA]</scope>
    <source>
        <strain evidence="2">NBRC 101365</strain>
    </source>
</reference>
<dbReference type="Proteomes" id="UP001156882">
    <property type="component" value="Unassembled WGS sequence"/>
</dbReference>
<sequence>MNIRAVARRLGRRLDGMVSLPVLSGLYDRYFASASGDIRLFRGIYSDFVTARASAPATKPIGYDNEASALRLEPERHQASPTDYPVMFWLQKLIHDDSVVFDYGGNVGISFFNFRRYFAYPPGMRWLVCDVPAVAAAGAAIARDEGATQLSFTTDFEGLEQADIFLASGVLQYVEDPVRSLREAVKRPRHVLINRTSVVDSETVVTLQSIGTSFCPYYLFNRKEFLSKFTDLGYRLADEWKNPGLGCRIPAHSKYNVDQYSGFYFVLE</sequence>
<name>A0ABQ6CGC0_9HYPH</name>
<proteinExistence type="predicted"/>
<protein>
    <recommendedName>
        <fullName evidence="3">Methyltransferase, TIGR04325 family</fullName>
    </recommendedName>
</protein>
<dbReference type="Gene3D" id="3.40.50.150">
    <property type="entry name" value="Vaccinia Virus protein VP39"/>
    <property type="match status" value="1"/>
</dbReference>
<dbReference type="InterPro" id="IPR027612">
    <property type="entry name" value="Put_MTase_LIC12133"/>
</dbReference>
<gene>
    <name evidence="1" type="ORF">GCM10007874_23500</name>
</gene>
<evidence type="ECO:0000313" key="1">
    <source>
        <dbReference type="EMBL" id="GLS19333.1"/>
    </source>
</evidence>
<dbReference type="InterPro" id="IPR029063">
    <property type="entry name" value="SAM-dependent_MTases_sf"/>
</dbReference>
<keyword evidence="2" id="KW-1185">Reference proteome</keyword>
<evidence type="ECO:0008006" key="3">
    <source>
        <dbReference type="Google" id="ProtNLM"/>
    </source>
</evidence>
<comment type="caution">
    <text evidence="1">The sequence shown here is derived from an EMBL/GenBank/DDBJ whole genome shotgun (WGS) entry which is preliminary data.</text>
</comment>
<organism evidence="1 2">
    <name type="scientific">Labrys miyagiensis</name>
    <dbReference type="NCBI Taxonomy" id="346912"/>
    <lineage>
        <taxon>Bacteria</taxon>
        <taxon>Pseudomonadati</taxon>
        <taxon>Pseudomonadota</taxon>
        <taxon>Alphaproteobacteria</taxon>
        <taxon>Hyphomicrobiales</taxon>
        <taxon>Xanthobacteraceae</taxon>
        <taxon>Labrys</taxon>
    </lineage>
</organism>
<dbReference type="NCBIfam" id="TIGR04325">
    <property type="entry name" value="MTase_LIC12133"/>
    <property type="match status" value="1"/>
</dbReference>
<dbReference type="EMBL" id="BSPC01000022">
    <property type="protein sequence ID" value="GLS19333.1"/>
    <property type="molecule type" value="Genomic_DNA"/>
</dbReference>
<accession>A0ABQ6CGC0</accession>
<dbReference type="RefSeq" id="WP_284312249.1">
    <property type="nucleotide sequence ID" value="NZ_BSPC01000022.1"/>
</dbReference>
<evidence type="ECO:0000313" key="2">
    <source>
        <dbReference type="Proteomes" id="UP001156882"/>
    </source>
</evidence>
<dbReference type="SUPFAM" id="SSF53335">
    <property type="entry name" value="S-adenosyl-L-methionine-dependent methyltransferases"/>
    <property type="match status" value="1"/>
</dbReference>